<sequence>MRLFHVSEQSDIDQFEPRMHDELKREVVWAVDDDHLPNYLLPRDCPRVCVINRKLNTYQIDVPKSYKEEVLKKKIYIYEMPLEQFEEIDSNAGYYISTDVVKPLSVNTVADCVRAQRAFDVKLVFNEAFRERAEKVAKSKGEWSIIRYRI</sequence>
<gene>
    <name evidence="1" type="ORF">EDD62_1543</name>
</gene>
<reference evidence="1 2" key="1">
    <citation type="submission" date="2018-11" db="EMBL/GenBank/DDBJ databases">
        <title>Genomic Encyclopedia of Type Strains, Phase IV (KMG-IV): sequencing the most valuable type-strain genomes for metagenomic binning, comparative biology and taxonomic classification.</title>
        <authorList>
            <person name="Goeker M."/>
        </authorList>
    </citation>
    <scope>NUCLEOTIDE SEQUENCE [LARGE SCALE GENOMIC DNA]</scope>
    <source>
        <strain evidence="1 2">DSM 29158</strain>
    </source>
</reference>
<dbReference type="EMBL" id="RKRK01000004">
    <property type="protein sequence ID" value="RPF55218.1"/>
    <property type="molecule type" value="Genomic_DNA"/>
</dbReference>
<protein>
    <submittedName>
        <fullName evidence="1">Uncharacterized protein</fullName>
    </submittedName>
</protein>
<dbReference type="AlphaFoldDB" id="A0A3N5BZG8"/>
<proteinExistence type="predicted"/>
<dbReference type="Pfam" id="PF21820">
    <property type="entry name" value="DUF6886"/>
    <property type="match status" value="1"/>
</dbReference>
<name>A0A3N5BZG8_9BACL</name>
<comment type="caution">
    <text evidence="1">The sequence shown here is derived from an EMBL/GenBank/DDBJ whole genome shotgun (WGS) entry which is preliminary data.</text>
</comment>
<evidence type="ECO:0000313" key="1">
    <source>
        <dbReference type="EMBL" id="RPF55218.1"/>
    </source>
</evidence>
<evidence type="ECO:0000313" key="2">
    <source>
        <dbReference type="Proteomes" id="UP000277108"/>
    </source>
</evidence>
<dbReference type="RefSeq" id="WP_123808284.1">
    <property type="nucleotide sequence ID" value="NZ_RKRK01000004.1"/>
</dbReference>
<dbReference type="InterPro" id="IPR049253">
    <property type="entry name" value="DUF6886"/>
</dbReference>
<dbReference type="OrthoDB" id="156685at2"/>
<keyword evidence="2" id="KW-1185">Reference proteome</keyword>
<accession>A0A3N5BZG8</accession>
<dbReference type="Proteomes" id="UP000277108">
    <property type="component" value="Unassembled WGS sequence"/>
</dbReference>
<organism evidence="1 2">
    <name type="scientific">Abyssicoccus albus</name>
    <dbReference type="NCBI Taxonomy" id="1817405"/>
    <lineage>
        <taxon>Bacteria</taxon>
        <taxon>Bacillati</taxon>
        <taxon>Bacillota</taxon>
        <taxon>Bacilli</taxon>
        <taxon>Bacillales</taxon>
        <taxon>Abyssicoccaceae</taxon>
    </lineage>
</organism>